<name>A0A0F9AE51_9ZZZZ</name>
<feature type="region of interest" description="Disordered" evidence="1">
    <location>
        <begin position="176"/>
        <end position="201"/>
    </location>
</feature>
<evidence type="ECO:0000256" key="1">
    <source>
        <dbReference type="SAM" id="MobiDB-lite"/>
    </source>
</evidence>
<dbReference type="Gene3D" id="2.60.110.10">
    <property type="entry name" value="Thaumatin"/>
    <property type="match status" value="1"/>
</dbReference>
<organism evidence="2">
    <name type="scientific">marine sediment metagenome</name>
    <dbReference type="NCBI Taxonomy" id="412755"/>
    <lineage>
        <taxon>unclassified sequences</taxon>
        <taxon>metagenomes</taxon>
        <taxon>ecological metagenomes</taxon>
    </lineage>
</organism>
<evidence type="ECO:0000313" key="2">
    <source>
        <dbReference type="EMBL" id="KKK70481.1"/>
    </source>
</evidence>
<proteinExistence type="predicted"/>
<sequence length="201" mass="21716">MEKQALVALLMLMPACMDSRSPSNSTTLSVSNGTRRTITVYVAFGSDSKIATDDWPFCSGSELSCSFSLTGQRSLPANNYLNATLSFGKPVSCGVTKAEVNINNPSWYDTLDVSLVDGFSNSVKITATPTTGNPVILGPPMSQTGNQKMLGVFPYGCDICVERQNPPCGITKSKTGCKNNATSRRKEKKENNYRYKAINSK</sequence>
<accession>A0A0F9AE51</accession>
<comment type="caution">
    <text evidence="2">The sequence shown here is derived from an EMBL/GenBank/DDBJ whole genome shotgun (WGS) entry which is preliminary data.</text>
</comment>
<protein>
    <submittedName>
        <fullName evidence="2">Uncharacterized protein</fullName>
    </submittedName>
</protein>
<reference evidence="2" key="1">
    <citation type="journal article" date="2015" name="Nature">
        <title>Complex archaea that bridge the gap between prokaryotes and eukaryotes.</title>
        <authorList>
            <person name="Spang A."/>
            <person name="Saw J.H."/>
            <person name="Jorgensen S.L."/>
            <person name="Zaremba-Niedzwiedzka K."/>
            <person name="Martijn J."/>
            <person name="Lind A.E."/>
            <person name="van Eijk R."/>
            <person name="Schleper C."/>
            <person name="Guy L."/>
            <person name="Ettema T.J."/>
        </authorList>
    </citation>
    <scope>NUCLEOTIDE SEQUENCE</scope>
</reference>
<dbReference type="SUPFAM" id="SSF49870">
    <property type="entry name" value="Osmotin, thaumatin-like protein"/>
    <property type="match status" value="1"/>
</dbReference>
<gene>
    <name evidence="2" type="ORF">LCGC14_2923560</name>
</gene>
<dbReference type="AlphaFoldDB" id="A0A0F9AE51"/>
<dbReference type="EMBL" id="LAZR01058172">
    <property type="protein sequence ID" value="KKK70481.1"/>
    <property type="molecule type" value="Genomic_DNA"/>
</dbReference>
<dbReference type="InterPro" id="IPR037176">
    <property type="entry name" value="Osmotin/thaumatin-like_sf"/>
</dbReference>